<dbReference type="Pfam" id="PF13578">
    <property type="entry name" value="Methyltransf_24"/>
    <property type="match status" value="1"/>
</dbReference>
<dbReference type="InterPro" id="IPR002935">
    <property type="entry name" value="SAM_O-MeTrfase"/>
</dbReference>
<sequence>MPAEGPALKALLLRLHTNSLAQEEEISKPDGKWTTLKALKRQGDAGDAAALADYQQQFDDLMRDKMIALDQDKALFIYHLCRALSATRIVEAGTSFGLSTIYLALAVGQNASKLGPEQRKAAKVIATENEPSKAILARQHWKEAGEEVEQWIELREGDLRQTLASNLPEEIDFVLFDIWTPMVVPALRVLEPNLKKGAVIVADNVTSSAYGYEDFHDYIKTRRNAYRSLVLPYSGGLEFTVYDP</sequence>
<evidence type="ECO:0000256" key="4">
    <source>
        <dbReference type="ARBA" id="ARBA00023453"/>
    </source>
</evidence>
<organism evidence="5 6">
    <name type="scientific">Xylaria grammica</name>
    <dbReference type="NCBI Taxonomy" id="363999"/>
    <lineage>
        <taxon>Eukaryota</taxon>
        <taxon>Fungi</taxon>
        <taxon>Dikarya</taxon>
        <taxon>Ascomycota</taxon>
        <taxon>Pezizomycotina</taxon>
        <taxon>Sordariomycetes</taxon>
        <taxon>Xylariomycetidae</taxon>
        <taxon>Xylariales</taxon>
        <taxon>Xylariaceae</taxon>
        <taxon>Xylaria</taxon>
    </lineage>
</organism>
<dbReference type="Proteomes" id="UP000286045">
    <property type="component" value="Unassembled WGS sequence"/>
</dbReference>
<protein>
    <recommendedName>
        <fullName evidence="7">O-methyltransferase</fullName>
    </recommendedName>
</protein>
<comment type="similarity">
    <text evidence="4">Belongs to the class I-like SAM-binding methyltransferase superfamily. Cation-dependent O-methyltransferase family.</text>
</comment>
<dbReference type="GO" id="GO:0008171">
    <property type="term" value="F:O-methyltransferase activity"/>
    <property type="evidence" value="ECO:0007669"/>
    <property type="project" value="InterPro"/>
</dbReference>
<dbReference type="EMBL" id="RYZI01000008">
    <property type="protein sequence ID" value="RWA14412.1"/>
    <property type="molecule type" value="Genomic_DNA"/>
</dbReference>
<name>A0A439DJ43_9PEZI</name>
<keyword evidence="1" id="KW-0489">Methyltransferase</keyword>
<dbReference type="GO" id="GO:0032259">
    <property type="term" value="P:methylation"/>
    <property type="evidence" value="ECO:0007669"/>
    <property type="project" value="UniProtKB-KW"/>
</dbReference>
<accession>A0A439DJ43</accession>
<keyword evidence="3" id="KW-0949">S-adenosyl-L-methionine</keyword>
<dbReference type="AlphaFoldDB" id="A0A439DJ43"/>
<keyword evidence="6" id="KW-1185">Reference proteome</keyword>
<evidence type="ECO:0008006" key="7">
    <source>
        <dbReference type="Google" id="ProtNLM"/>
    </source>
</evidence>
<dbReference type="STRING" id="363999.A0A439DJ43"/>
<gene>
    <name evidence="5" type="ORF">EKO27_g663</name>
</gene>
<dbReference type="PROSITE" id="PS51682">
    <property type="entry name" value="SAM_OMT_I"/>
    <property type="match status" value="1"/>
</dbReference>
<reference evidence="5 6" key="1">
    <citation type="submission" date="2018-12" db="EMBL/GenBank/DDBJ databases">
        <title>Draft genome sequence of Xylaria grammica IHI A82.</title>
        <authorList>
            <person name="Buettner E."/>
            <person name="Kellner H."/>
        </authorList>
    </citation>
    <scope>NUCLEOTIDE SEQUENCE [LARGE SCALE GENOMIC DNA]</scope>
    <source>
        <strain evidence="5 6">IHI A82</strain>
    </source>
</reference>
<dbReference type="PANTHER" id="PTHR43167:SF1">
    <property type="entry name" value="PUTATIVE (AFU_ORTHOLOGUE AFUA_6G01830)-RELATED"/>
    <property type="match status" value="1"/>
</dbReference>
<evidence type="ECO:0000313" key="5">
    <source>
        <dbReference type="EMBL" id="RWA14412.1"/>
    </source>
</evidence>
<keyword evidence="2" id="KW-0808">Transferase</keyword>
<dbReference type="CDD" id="cd02440">
    <property type="entry name" value="AdoMet_MTases"/>
    <property type="match status" value="1"/>
</dbReference>
<dbReference type="Gene3D" id="3.40.50.150">
    <property type="entry name" value="Vaccinia Virus protein VP39"/>
    <property type="match status" value="1"/>
</dbReference>
<evidence type="ECO:0000256" key="2">
    <source>
        <dbReference type="ARBA" id="ARBA00022679"/>
    </source>
</evidence>
<evidence type="ECO:0000256" key="3">
    <source>
        <dbReference type="ARBA" id="ARBA00022691"/>
    </source>
</evidence>
<dbReference type="PANTHER" id="PTHR43167">
    <property type="entry name" value="PUTATIVE (AFU_ORTHOLOGUE AFUA_6G01830)-RELATED"/>
    <property type="match status" value="1"/>
</dbReference>
<proteinExistence type="inferred from homology"/>
<evidence type="ECO:0000313" key="6">
    <source>
        <dbReference type="Proteomes" id="UP000286045"/>
    </source>
</evidence>
<dbReference type="InterPro" id="IPR029063">
    <property type="entry name" value="SAM-dependent_MTases_sf"/>
</dbReference>
<dbReference type="SUPFAM" id="SSF53335">
    <property type="entry name" value="S-adenosyl-L-methionine-dependent methyltransferases"/>
    <property type="match status" value="1"/>
</dbReference>
<comment type="caution">
    <text evidence="5">The sequence shown here is derived from an EMBL/GenBank/DDBJ whole genome shotgun (WGS) entry which is preliminary data.</text>
</comment>
<evidence type="ECO:0000256" key="1">
    <source>
        <dbReference type="ARBA" id="ARBA00022603"/>
    </source>
</evidence>